<sequence length="81" mass="9144">NGSNIKGYFAWSFIDALELLDGYKSSFGLYYVDRNDPELTRYPKLSAKWYSKFLKGGRSSQVGAIELKNNSSLVSVGHLFQ</sequence>
<dbReference type="InterPro" id="IPR001360">
    <property type="entry name" value="Glyco_hydro_1"/>
</dbReference>
<accession>A0A392N3Z0</accession>
<evidence type="ECO:0000256" key="1">
    <source>
        <dbReference type="ARBA" id="ARBA00010838"/>
    </source>
</evidence>
<dbReference type="AlphaFoldDB" id="A0A392N3Z0"/>
<evidence type="ECO:0000256" key="2">
    <source>
        <dbReference type="RuleBase" id="RU003690"/>
    </source>
</evidence>
<evidence type="ECO:0000313" key="4">
    <source>
        <dbReference type="Proteomes" id="UP000265520"/>
    </source>
</evidence>
<evidence type="ECO:0000313" key="3">
    <source>
        <dbReference type="EMBL" id="MCH94536.1"/>
    </source>
</evidence>
<comment type="caution">
    <text evidence="3">The sequence shown here is derived from an EMBL/GenBank/DDBJ whole genome shotgun (WGS) entry which is preliminary data.</text>
</comment>
<dbReference type="Proteomes" id="UP000265520">
    <property type="component" value="Unassembled WGS sequence"/>
</dbReference>
<proteinExistence type="inferred from homology"/>
<organism evidence="3 4">
    <name type="scientific">Trifolium medium</name>
    <dbReference type="NCBI Taxonomy" id="97028"/>
    <lineage>
        <taxon>Eukaryota</taxon>
        <taxon>Viridiplantae</taxon>
        <taxon>Streptophyta</taxon>
        <taxon>Embryophyta</taxon>
        <taxon>Tracheophyta</taxon>
        <taxon>Spermatophyta</taxon>
        <taxon>Magnoliopsida</taxon>
        <taxon>eudicotyledons</taxon>
        <taxon>Gunneridae</taxon>
        <taxon>Pentapetalae</taxon>
        <taxon>rosids</taxon>
        <taxon>fabids</taxon>
        <taxon>Fabales</taxon>
        <taxon>Fabaceae</taxon>
        <taxon>Papilionoideae</taxon>
        <taxon>50 kb inversion clade</taxon>
        <taxon>NPAAA clade</taxon>
        <taxon>Hologalegina</taxon>
        <taxon>IRL clade</taxon>
        <taxon>Trifolieae</taxon>
        <taxon>Trifolium</taxon>
    </lineage>
</organism>
<dbReference type="GO" id="GO:0008422">
    <property type="term" value="F:beta-glucosidase activity"/>
    <property type="evidence" value="ECO:0007669"/>
    <property type="project" value="TreeGrafter"/>
</dbReference>
<dbReference type="InterPro" id="IPR017853">
    <property type="entry name" value="GH"/>
</dbReference>
<dbReference type="EMBL" id="LXQA010027551">
    <property type="protein sequence ID" value="MCH94536.1"/>
    <property type="molecule type" value="Genomic_DNA"/>
</dbReference>
<dbReference type="GO" id="GO:0005975">
    <property type="term" value="P:carbohydrate metabolic process"/>
    <property type="evidence" value="ECO:0007669"/>
    <property type="project" value="InterPro"/>
</dbReference>
<comment type="similarity">
    <text evidence="1 2">Belongs to the glycosyl hydrolase 1 family.</text>
</comment>
<dbReference type="Pfam" id="PF00232">
    <property type="entry name" value="Glyco_hydro_1"/>
    <property type="match status" value="1"/>
</dbReference>
<reference evidence="3 4" key="1">
    <citation type="journal article" date="2018" name="Front. Plant Sci.">
        <title>Red Clover (Trifolium pratense) and Zigzag Clover (T. medium) - A Picture of Genomic Similarities and Differences.</title>
        <authorList>
            <person name="Dluhosova J."/>
            <person name="Istvanek J."/>
            <person name="Nedelnik J."/>
            <person name="Repkova J."/>
        </authorList>
    </citation>
    <scope>NUCLEOTIDE SEQUENCE [LARGE SCALE GENOMIC DNA]</scope>
    <source>
        <strain evidence="4">cv. 10/8</strain>
        <tissue evidence="3">Leaf</tissue>
    </source>
</reference>
<dbReference type="SUPFAM" id="SSF51445">
    <property type="entry name" value="(Trans)glycosidases"/>
    <property type="match status" value="1"/>
</dbReference>
<feature type="non-terminal residue" evidence="3">
    <location>
        <position position="1"/>
    </location>
</feature>
<protein>
    <submittedName>
        <fullName evidence="3">Beta-glucosidase</fullName>
    </submittedName>
</protein>
<keyword evidence="4" id="KW-1185">Reference proteome</keyword>
<dbReference type="PRINTS" id="PR00131">
    <property type="entry name" value="GLHYDRLASE1"/>
</dbReference>
<gene>
    <name evidence="3" type="ORF">A2U01_0015498</name>
</gene>
<dbReference type="PANTHER" id="PTHR10353:SF29">
    <property type="entry name" value="BETA-GLUCOSIDASE 11"/>
    <property type="match status" value="1"/>
</dbReference>
<dbReference type="PANTHER" id="PTHR10353">
    <property type="entry name" value="GLYCOSYL HYDROLASE"/>
    <property type="match status" value="1"/>
</dbReference>
<name>A0A392N3Z0_9FABA</name>
<dbReference type="Gene3D" id="3.20.20.80">
    <property type="entry name" value="Glycosidases"/>
    <property type="match status" value="1"/>
</dbReference>